<feature type="transmembrane region" description="Helical" evidence="2">
    <location>
        <begin position="6"/>
        <end position="25"/>
    </location>
</feature>
<evidence type="ECO:0000313" key="3">
    <source>
        <dbReference type="EMBL" id="OGD84760.1"/>
    </source>
</evidence>
<evidence type="ECO:0000313" key="4">
    <source>
        <dbReference type="Proteomes" id="UP000179252"/>
    </source>
</evidence>
<reference evidence="3 4" key="1">
    <citation type="journal article" date="2016" name="Nat. Commun.">
        <title>Thousands of microbial genomes shed light on interconnected biogeochemical processes in an aquifer system.</title>
        <authorList>
            <person name="Anantharaman K."/>
            <person name="Brown C.T."/>
            <person name="Hug L.A."/>
            <person name="Sharon I."/>
            <person name="Castelle C.J."/>
            <person name="Probst A.J."/>
            <person name="Thomas B.C."/>
            <person name="Singh A."/>
            <person name="Wilkins M.J."/>
            <person name="Karaoz U."/>
            <person name="Brodie E.L."/>
            <person name="Williams K.H."/>
            <person name="Hubbard S.S."/>
            <person name="Banfield J.F."/>
        </authorList>
    </citation>
    <scope>NUCLEOTIDE SEQUENCE [LARGE SCALE GENOMIC DNA]</scope>
</reference>
<dbReference type="EMBL" id="MFAU01000012">
    <property type="protein sequence ID" value="OGD84760.1"/>
    <property type="molecule type" value="Genomic_DNA"/>
</dbReference>
<evidence type="ECO:0000256" key="1">
    <source>
        <dbReference type="SAM" id="MobiDB-lite"/>
    </source>
</evidence>
<gene>
    <name evidence="3" type="ORF">A2165_04365</name>
</gene>
<name>A0A1F5FYR9_9BACT</name>
<protein>
    <submittedName>
        <fullName evidence="3">Uncharacterized protein</fullName>
    </submittedName>
</protein>
<accession>A0A1F5FYR9</accession>
<dbReference type="Proteomes" id="UP000179252">
    <property type="component" value="Unassembled WGS sequence"/>
</dbReference>
<keyword evidence="2" id="KW-0812">Transmembrane</keyword>
<keyword evidence="2" id="KW-0472">Membrane</keyword>
<organism evidence="3 4">
    <name type="scientific">Candidatus Curtissbacteria bacterium RBG_13_40_7</name>
    <dbReference type="NCBI Taxonomy" id="1797706"/>
    <lineage>
        <taxon>Bacteria</taxon>
        <taxon>Candidatus Curtissiibacteriota</taxon>
    </lineage>
</organism>
<sequence>MKNIYLAVVIIVAIVVFLGALFIFLRIQSSPAPQITTSNEAVEQVQEEEGTEAETGTTEAIPEPPRELDSTPQALP</sequence>
<feature type="region of interest" description="Disordered" evidence="1">
    <location>
        <begin position="36"/>
        <end position="76"/>
    </location>
</feature>
<dbReference type="AlphaFoldDB" id="A0A1F5FYR9"/>
<evidence type="ECO:0000256" key="2">
    <source>
        <dbReference type="SAM" id="Phobius"/>
    </source>
</evidence>
<comment type="caution">
    <text evidence="3">The sequence shown here is derived from an EMBL/GenBank/DDBJ whole genome shotgun (WGS) entry which is preliminary data.</text>
</comment>
<proteinExistence type="predicted"/>
<keyword evidence="2" id="KW-1133">Transmembrane helix</keyword>